<dbReference type="Proteomes" id="UP000298324">
    <property type="component" value="Unassembled WGS sequence"/>
</dbReference>
<dbReference type="InterPro" id="IPR051675">
    <property type="entry name" value="Endo/Exo/Phosphatase_dom_1"/>
</dbReference>
<proteinExistence type="predicted"/>
<protein>
    <submittedName>
        <fullName evidence="3">ComE operon protein 1</fullName>
    </submittedName>
</protein>
<organism evidence="3 4">
    <name type="scientific">Pelotomaculum schinkii</name>
    <dbReference type="NCBI Taxonomy" id="78350"/>
    <lineage>
        <taxon>Bacteria</taxon>
        <taxon>Bacillati</taxon>
        <taxon>Bacillota</taxon>
        <taxon>Clostridia</taxon>
        <taxon>Eubacteriales</taxon>
        <taxon>Desulfotomaculaceae</taxon>
        <taxon>Pelotomaculum</taxon>
    </lineage>
</organism>
<dbReference type="InterPro" id="IPR010994">
    <property type="entry name" value="RuvA_2-like"/>
</dbReference>
<dbReference type="GO" id="GO:0015627">
    <property type="term" value="C:type II protein secretion system complex"/>
    <property type="evidence" value="ECO:0007669"/>
    <property type="project" value="TreeGrafter"/>
</dbReference>
<comment type="caution">
    <text evidence="3">The sequence shown here is derived from an EMBL/GenBank/DDBJ whole genome shotgun (WGS) entry which is preliminary data.</text>
</comment>
<name>A0A4Y7RE46_9FIRM</name>
<dbReference type="Pfam" id="PF10531">
    <property type="entry name" value="SLBB"/>
    <property type="match status" value="1"/>
</dbReference>
<dbReference type="AlphaFoldDB" id="A0A4Y7RE46"/>
<feature type="domain" description="Helix-hairpin-helix DNA-binding motif class 1" evidence="2">
    <location>
        <begin position="192"/>
        <end position="211"/>
    </location>
</feature>
<feature type="transmembrane region" description="Helical" evidence="1">
    <location>
        <begin position="10"/>
        <end position="28"/>
    </location>
</feature>
<evidence type="ECO:0000259" key="2">
    <source>
        <dbReference type="SMART" id="SM00278"/>
    </source>
</evidence>
<evidence type="ECO:0000256" key="1">
    <source>
        <dbReference type="SAM" id="Phobius"/>
    </source>
</evidence>
<dbReference type="RefSeq" id="WP_190239225.1">
    <property type="nucleotide sequence ID" value="NZ_QFGA01000001.1"/>
</dbReference>
<dbReference type="Pfam" id="PF12836">
    <property type="entry name" value="HHH_3"/>
    <property type="match status" value="1"/>
</dbReference>
<dbReference type="InterPro" id="IPR003583">
    <property type="entry name" value="Hlx-hairpin-Hlx_DNA-bd_motif"/>
</dbReference>
<dbReference type="PANTHER" id="PTHR21180:SF32">
    <property type="entry name" value="ENDONUCLEASE_EXONUCLEASE_PHOSPHATASE FAMILY DOMAIN-CONTAINING PROTEIN 1"/>
    <property type="match status" value="1"/>
</dbReference>
<dbReference type="Gene3D" id="1.10.150.320">
    <property type="entry name" value="Photosystem II 12 kDa extrinsic protein"/>
    <property type="match status" value="1"/>
</dbReference>
<keyword evidence="1" id="KW-0472">Membrane</keyword>
<dbReference type="GO" id="GO:0015628">
    <property type="term" value="P:protein secretion by the type II secretion system"/>
    <property type="evidence" value="ECO:0007669"/>
    <property type="project" value="TreeGrafter"/>
</dbReference>
<keyword evidence="1" id="KW-0812">Transmembrane</keyword>
<gene>
    <name evidence="3" type="primary">comEA</name>
    <name evidence="3" type="ORF">Psch_00835</name>
</gene>
<dbReference type="PANTHER" id="PTHR21180">
    <property type="entry name" value="ENDONUCLEASE/EXONUCLEASE/PHOSPHATASE FAMILY DOMAIN-CONTAINING PROTEIN 1"/>
    <property type="match status" value="1"/>
</dbReference>
<dbReference type="GO" id="GO:0003677">
    <property type="term" value="F:DNA binding"/>
    <property type="evidence" value="ECO:0007669"/>
    <property type="project" value="InterPro"/>
</dbReference>
<dbReference type="Gene3D" id="3.10.560.10">
    <property type="entry name" value="Outer membrane lipoprotein wza domain like"/>
    <property type="match status" value="1"/>
</dbReference>
<reference evidence="3 4" key="1">
    <citation type="journal article" date="2018" name="Environ. Microbiol.">
        <title>Novel energy conservation strategies and behaviour of Pelotomaculum schinkii driving syntrophic propionate catabolism.</title>
        <authorList>
            <person name="Hidalgo-Ahumada C.A.P."/>
            <person name="Nobu M.K."/>
            <person name="Narihiro T."/>
            <person name="Tamaki H."/>
            <person name="Liu W.T."/>
            <person name="Kamagata Y."/>
            <person name="Stams A.J.M."/>
            <person name="Imachi H."/>
            <person name="Sousa D.Z."/>
        </authorList>
    </citation>
    <scope>NUCLEOTIDE SEQUENCE [LARGE SCALE GENOMIC DNA]</scope>
    <source>
        <strain evidence="3 4">HH</strain>
    </source>
</reference>
<evidence type="ECO:0000313" key="3">
    <source>
        <dbReference type="EMBL" id="TEB07288.1"/>
    </source>
</evidence>
<dbReference type="NCBIfam" id="TIGR00426">
    <property type="entry name" value="competence protein ComEA helix-hairpin-helix repeat region"/>
    <property type="match status" value="1"/>
</dbReference>
<sequence length="215" mass="22529">MLQLDRKQQLVILVLVSIIIFGGGYRFAQMKERAAEENKAALDREEVADDSKTKDLLIHVTGAVVKPGVYQLPAGSRIIDAVNKAGPTGEADLDVLKLATPVTDGQTIYVPVKGAAGQPGAVGSTNPSAAAAVSPVAASSAGAGNRAQQAGGKVNINTADQAQLDTLPGVGPAYAQRIIQYREINGPFQTIEDIKQVSGIGDKRFEQLKDLITVQ</sequence>
<dbReference type="SUPFAM" id="SSF47781">
    <property type="entry name" value="RuvA domain 2-like"/>
    <property type="match status" value="1"/>
</dbReference>
<dbReference type="InterPro" id="IPR004509">
    <property type="entry name" value="Competence_ComEA_HhH"/>
</dbReference>
<dbReference type="EMBL" id="QFGA01000001">
    <property type="protein sequence ID" value="TEB07288.1"/>
    <property type="molecule type" value="Genomic_DNA"/>
</dbReference>
<feature type="domain" description="Helix-hairpin-helix DNA-binding motif class 1" evidence="2">
    <location>
        <begin position="162"/>
        <end position="181"/>
    </location>
</feature>
<dbReference type="SMART" id="SM00278">
    <property type="entry name" value="HhH1"/>
    <property type="match status" value="2"/>
</dbReference>
<evidence type="ECO:0000313" key="4">
    <source>
        <dbReference type="Proteomes" id="UP000298324"/>
    </source>
</evidence>
<accession>A0A4Y7RE46</accession>
<keyword evidence="4" id="KW-1185">Reference proteome</keyword>
<dbReference type="InterPro" id="IPR019554">
    <property type="entry name" value="Soluble_ligand-bd"/>
</dbReference>
<keyword evidence="1" id="KW-1133">Transmembrane helix</keyword>
<dbReference type="GO" id="GO:0006281">
    <property type="term" value="P:DNA repair"/>
    <property type="evidence" value="ECO:0007669"/>
    <property type="project" value="InterPro"/>
</dbReference>